<evidence type="ECO:0000256" key="9">
    <source>
        <dbReference type="PIRNR" id="PIRNR003128"/>
    </source>
</evidence>
<feature type="coiled-coil region" evidence="10">
    <location>
        <begin position="361"/>
        <end position="392"/>
    </location>
</feature>
<keyword evidence="10" id="KW-0175">Coiled coil</keyword>
<comment type="function">
    <text evidence="1 9">May be involved in recombinational repair of damaged DNA.</text>
</comment>
<dbReference type="GO" id="GO:0009432">
    <property type="term" value="P:SOS response"/>
    <property type="evidence" value="ECO:0007669"/>
    <property type="project" value="TreeGrafter"/>
</dbReference>
<evidence type="ECO:0000259" key="11">
    <source>
        <dbReference type="Pfam" id="PF02463"/>
    </source>
</evidence>
<dbReference type="InterPro" id="IPR027417">
    <property type="entry name" value="P-loop_NTPase"/>
</dbReference>
<name>A0A318PWR2_9PROT</name>
<comment type="caution">
    <text evidence="12">The sequence shown here is derived from an EMBL/GenBank/DDBJ whole genome shotgun (WGS) entry which is preliminary data.</text>
</comment>
<evidence type="ECO:0000256" key="1">
    <source>
        <dbReference type="ARBA" id="ARBA00003618"/>
    </source>
</evidence>
<evidence type="ECO:0000256" key="2">
    <source>
        <dbReference type="ARBA" id="ARBA00009441"/>
    </source>
</evidence>
<dbReference type="GO" id="GO:0006281">
    <property type="term" value="P:DNA repair"/>
    <property type="evidence" value="ECO:0007669"/>
    <property type="project" value="UniProtKB-KW"/>
</dbReference>
<keyword evidence="4" id="KW-0547">Nucleotide-binding</keyword>
<dbReference type="AlphaFoldDB" id="A0A318PWR2"/>
<dbReference type="NCBIfam" id="TIGR00634">
    <property type="entry name" value="recN"/>
    <property type="match status" value="1"/>
</dbReference>
<organism evidence="12 13">
    <name type="scientific">Gluconacetobacter entanii</name>
    <dbReference type="NCBI Taxonomy" id="108528"/>
    <lineage>
        <taxon>Bacteria</taxon>
        <taxon>Pseudomonadati</taxon>
        <taxon>Pseudomonadota</taxon>
        <taxon>Alphaproteobacteria</taxon>
        <taxon>Acetobacterales</taxon>
        <taxon>Acetobacteraceae</taxon>
        <taxon>Gluconacetobacter</taxon>
    </lineage>
</organism>
<reference evidence="12 13" key="1">
    <citation type="submission" date="2017-07" db="EMBL/GenBank/DDBJ databases">
        <title>A draft genome sequence of Gluconacetobacter entanii LTH 4560.</title>
        <authorList>
            <person name="Skraban J."/>
            <person name="Cleenwerck I."/>
            <person name="Vandamme P."/>
            <person name="Trcek J."/>
        </authorList>
    </citation>
    <scope>NUCLEOTIDE SEQUENCE [LARGE SCALE GENOMIC DNA]</scope>
    <source>
        <strain evidence="12 13">LTH 4560</strain>
    </source>
</reference>
<feature type="coiled-coil region" evidence="10">
    <location>
        <begin position="274"/>
        <end position="308"/>
    </location>
</feature>
<evidence type="ECO:0000256" key="5">
    <source>
        <dbReference type="ARBA" id="ARBA00022763"/>
    </source>
</evidence>
<dbReference type="GO" id="GO:0006310">
    <property type="term" value="P:DNA recombination"/>
    <property type="evidence" value="ECO:0007669"/>
    <property type="project" value="InterPro"/>
</dbReference>
<evidence type="ECO:0000256" key="4">
    <source>
        <dbReference type="ARBA" id="ARBA00022741"/>
    </source>
</evidence>
<dbReference type="FunFam" id="3.40.50.300:FF:000356">
    <property type="entry name" value="DNA repair protein RecN"/>
    <property type="match status" value="1"/>
</dbReference>
<comment type="similarity">
    <text evidence="2 9">Belongs to the RecN family.</text>
</comment>
<keyword evidence="6" id="KW-0067">ATP-binding</keyword>
<evidence type="ECO:0000256" key="7">
    <source>
        <dbReference type="ARBA" id="ARBA00023204"/>
    </source>
</evidence>
<feature type="domain" description="RecF/RecN/SMC N-terminal" evidence="11">
    <location>
        <begin position="12"/>
        <end position="526"/>
    </location>
</feature>
<dbReference type="InterPro" id="IPR004604">
    <property type="entry name" value="DNA_recomb/repair_RecN"/>
</dbReference>
<evidence type="ECO:0000256" key="3">
    <source>
        <dbReference type="ARBA" id="ARBA00021315"/>
    </source>
</evidence>
<dbReference type="OrthoDB" id="9806954at2"/>
<dbReference type="Proteomes" id="UP000248301">
    <property type="component" value="Unassembled WGS sequence"/>
</dbReference>
<evidence type="ECO:0000313" key="13">
    <source>
        <dbReference type="Proteomes" id="UP000248301"/>
    </source>
</evidence>
<keyword evidence="5 9" id="KW-0227">DNA damage</keyword>
<protein>
    <recommendedName>
        <fullName evidence="3 9">DNA repair protein RecN</fullName>
    </recommendedName>
    <alternativeName>
        <fullName evidence="8 9">Recombination protein N</fullName>
    </alternativeName>
</protein>
<dbReference type="GO" id="GO:0005524">
    <property type="term" value="F:ATP binding"/>
    <property type="evidence" value="ECO:0007669"/>
    <property type="project" value="UniProtKB-KW"/>
</dbReference>
<dbReference type="PIRSF" id="PIRSF003128">
    <property type="entry name" value="RecN"/>
    <property type="match status" value="1"/>
</dbReference>
<evidence type="ECO:0000313" key="12">
    <source>
        <dbReference type="EMBL" id="PYD62972.1"/>
    </source>
</evidence>
<dbReference type="Pfam" id="PF02463">
    <property type="entry name" value="SMC_N"/>
    <property type="match status" value="1"/>
</dbReference>
<gene>
    <name evidence="12" type="primary">recN</name>
    <name evidence="12" type="ORF">CFR72_09780</name>
</gene>
<proteinExistence type="inferred from homology"/>
<dbReference type="RefSeq" id="WP_110913784.1">
    <property type="nucleotide sequence ID" value="NZ_NKUF01000019.1"/>
</dbReference>
<dbReference type="EMBL" id="NKUF01000019">
    <property type="protein sequence ID" value="PYD62972.1"/>
    <property type="molecule type" value="Genomic_DNA"/>
</dbReference>
<dbReference type="PANTHER" id="PTHR11059:SF0">
    <property type="entry name" value="DNA REPAIR PROTEIN RECN"/>
    <property type="match status" value="1"/>
</dbReference>
<dbReference type="GO" id="GO:0043590">
    <property type="term" value="C:bacterial nucleoid"/>
    <property type="evidence" value="ECO:0007669"/>
    <property type="project" value="TreeGrafter"/>
</dbReference>
<dbReference type="Gene3D" id="3.40.50.300">
    <property type="entry name" value="P-loop containing nucleotide triphosphate hydrolases"/>
    <property type="match status" value="2"/>
</dbReference>
<dbReference type="PANTHER" id="PTHR11059">
    <property type="entry name" value="DNA REPAIR PROTEIN RECN"/>
    <property type="match status" value="1"/>
</dbReference>
<dbReference type="CDD" id="cd03241">
    <property type="entry name" value="ABC_RecN"/>
    <property type="match status" value="2"/>
</dbReference>
<keyword evidence="7 9" id="KW-0234">DNA repair</keyword>
<accession>A0A318PWR2</accession>
<sequence length="573" mass="61210">MLTHLSIRDVVLIEKLDLSFIAGLTVLTGETGAGKSILLDSLGLALGERASASLVRAGAEQASVSASFDIAADHPVHELLAEQGIAIEEPREPILLRRIVTVDGRSRAYINDQPVGVTLLRRAASLLVEIQGQHEQMGLADQGTHLDLLDAFGVAATLRTNTARAYRAWIEATAELAAARAEMESAAREEDWLRQAADDLSTLAPLEDEETQLAGLRQSLQQGERRAEAIAAALSDLSPRDRRGVNPASALRNASRALQRLLPAPTDLNPGAIGAEEQAAAQEALNALERAEEALAEAESLLSRLASDAQADPRLLEQTEERLFALRAEARKHGVSVPELPGLLSAFNERLSALDSGNARIEVLEAAVAETRAKFEEAAQKLTAAREKAARKLETAVMAELRPLRLERARFIVELLPLPPEAWNLRGKEQASFLIAANPGQPPGPLAKVASGGELSRLMLALKVVLAGRSAIPTLVFDEVDSGVGGATASAIGERLYMVGRDVQVLVVTHSPQVAARGDAHLRISKKVTRDRTETHAAPLDSETRLEEIARMLSGDTITPAARAAADSLLKGE</sequence>
<dbReference type="SUPFAM" id="SSF52540">
    <property type="entry name" value="P-loop containing nucleoside triphosphate hydrolases"/>
    <property type="match status" value="2"/>
</dbReference>
<dbReference type="InterPro" id="IPR003395">
    <property type="entry name" value="RecF/RecN/SMC_N"/>
</dbReference>
<evidence type="ECO:0000256" key="10">
    <source>
        <dbReference type="SAM" id="Coils"/>
    </source>
</evidence>
<evidence type="ECO:0000256" key="8">
    <source>
        <dbReference type="ARBA" id="ARBA00033408"/>
    </source>
</evidence>
<evidence type="ECO:0000256" key="6">
    <source>
        <dbReference type="ARBA" id="ARBA00022840"/>
    </source>
</evidence>